<comment type="caution">
    <text evidence="3">The sequence shown here is derived from an EMBL/GenBank/DDBJ whole genome shotgun (WGS) entry which is preliminary data.</text>
</comment>
<gene>
    <name evidence="3" type="ORF">V8P97_03175</name>
</gene>
<accession>A0ABU8ZML3</accession>
<feature type="domain" description="SGNH hydrolase-type esterase" evidence="2">
    <location>
        <begin position="35"/>
        <end position="208"/>
    </location>
</feature>
<reference evidence="3 4" key="1">
    <citation type="submission" date="2024-02" db="EMBL/GenBank/DDBJ databases">
        <title>Bifidobacterium honeyensis sp. nov., isolated from the comb honey.</title>
        <authorList>
            <person name="Liu W."/>
            <person name="Li Y."/>
        </authorList>
    </citation>
    <scope>NUCLEOTIDE SEQUENCE [LARGE SCALE GENOMIC DNA]</scope>
    <source>
        <strain evidence="3 4">IMAU50988</strain>
    </source>
</reference>
<feature type="region of interest" description="Disordered" evidence="1">
    <location>
        <begin position="1"/>
        <end position="26"/>
    </location>
</feature>
<proteinExistence type="predicted"/>
<sequence>MAGEPAGERSGLELPSPASRDPSGAVTPRPLSMAVFGDSMAVGCGVDDQSLGLVPDIARDLAEAVGRPVQWETHGRLGATIRRVRYRLLPAFARHADLVVLCAGSNDIMAGRTLTSWEDDLAASVTLAGEKGDRVVVLSSGQLYRNRRLGRALRSQVETMIDRQTEVSKRVCQEAGVCYIDATHDDVGTDREDFWGSDGFHPSEIGYRKLAACVVGKMPKRLLADLAALD</sequence>
<dbReference type="PANTHER" id="PTHR30383:SF5">
    <property type="entry name" value="SGNH HYDROLASE-TYPE ESTERASE DOMAIN-CONTAINING PROTEIN"/>
    <property type="match status" value="1"/>
</dbReference>
<dbReference type="SUPFAM" id="SSF52266">
    <property type="entry name" value="SGNH hydrolase"/>
    <property type="match status" value="1"/>
</dbReference>
<dbReference type="Pfam" id="PF13472">
    <property type="entry name" value="Lipase_GDSL_2"/>
    <property type="match status" value="1"/>
</dbReference>
<evidence type="ECO:0000313" key="3">
    <source>
        <dbReference type="EMBL" id="MEK0306473.1"/>
    </source>
</evidence>
<dbReference type="EMBL" id="JBANBB010000001">
    <property type="protein sequence ID" value="MEK0306473.1"/>
    <property type="molecule type" value="Genomic_DNA"/>
</dbReference>
<dbReference type="InterPro" id="IPR051532">
    <property type="entry name" value="Ester_Hydrolysis_Enzymes"/>
</dbReference>
<name>A0ABU8ZML3_9BIFI</name>
<protein>
    <submittedName>
        <fullName evidence="3">GDSL-type esterase/lipase family protein</fullName>
    </submittedName>
</protein>
<dbReference type="InterPro" id="IPR036514">
    <property type="entry name" value="SGNH_hydro_sf"/>
</dbReference>
<keyword evidence="4" id="KW-1185">Reference proteome</keyword>
<dbReference type="InterPro" id="IPR013830">
    <property type="entry name" value="SGNH_hydro"/>
</dbReference>
<dbReference type="Gene3D" id="3.40.50.1110">
    <property type="entry name" value="SGNH hydrolase"/>
    <property type="match status" value="1"/>
</dbReference>
<feature type="compositionally biased region" description="Basic and acidic residues" evidence="1">
    <location>
        <begin position="1"/>
        <end position="11"/>
    </location>
</feature>
<evidence type="ECO:0000259" key="2">
    <source>
        <dbReference type="Pfam" id="PF13472"/>
    </source>
</evidence>
<evidence type="ECO:0000256" key="1">
    <source>
        <dbReference type="SAM" id="MobiDB-lite"/>
    </source>
</evidence>
<evidence type="ECO:0000313" key="4">
    <source>
        <dbReference type="Proteomes" id="UP001373159"/>
    </source>
</evidence>
<dbReference type="PANTHER" id="PTHR30383">
    <property type="entry name" value="THIOESTERASE 1/PROTEASE 1/LYSOPHOSPHOLIPASE L1"/>
    <property type="match status" value="1"/>
</dbReference>
<dbReference type="RefSeq" id="WP_340486182.1">
    <property type="nucleotide sequence ID" value="NZ_JBANDZ010000001.1"/>
</dbReference>
<dbReference type="Proteomes" id="UP001373159">
    <property type="component" value="Unassembled WGS sequence"/>
</dbReference>
<organism evidence="3 4">
    <name type="scientific">Bifidobacterium favimelis</name>
    <dbReference type="NCBI Taxonomy" id="3122979"/>
    <lineage>
        <taxon>Bacteria</taxon>
        <taxon>Bacillati</taxon>
        <taxon>Actinomycetota</taxon>
        <taxon>Actinomycetes</taxon>
        <taxon>Bifidobacteriales</taxon>
        <taxon>Bifidobacteriaceae</taxon>
        <taxon>Bifidobacterium</taxon>
    </lineage>
</organism>